<evidence type="ECO:0000256" key="4">
    <source>
        <dbReference type="ARBA" id="ARBA00022723"/>
    </source>
</evidence>
<reference evidence="7 8" key="1">
    <citation type="submission" date="2019-04" db="EMBL/GenBank/DDBJ databases">
        <title>Herbidospora sp. NEAU-GS14.nov., a novel actinomycete isolated from soil.</title>
        <authorList>
            <person name="Han L."/>
        </authorList>
    </citation>
    <scope>NUCLEOTIDE SEQUENCE [LARGE SCALE GENOMIC DNA]</scope>
    <source>
        <strain evidence="7 8">NEAU-GS14</strain>
    </source>
</reference>
<organism evidence="7 8">
    <name type="scientific">Herbidospora galbida</name>
    <dbReference type="NCBI Taxonomy" id="2575442"/>
    <lineage>
        <taxon>Bacteria</taxon>
        <taxon>Bacillati</taxon>
        <taxon>Actinomycetota</taxon>
        <taxon>Actinomycetes</taxon>
        <taxon>Streptosporangiales</taxon>
        <taxon>Streptosporangiaceae</taxon>
        <taxon>Herbidospora</taxon>
    </lineage>
</organism>
<dbReference type="InterPro" id="IPR033749">
    <property type="entry name" value="Polyprenyl_synt_CS"/>
</dbReference>
<evidence type="ECO:0000313" key="8">
    <source>
        <dbReference type="Proteomes" id="UP000308705"/>
    </source>
</evidence>
<gene>
    <name evidence="7" type="ORF">FDA94_07655</name>
</gene>
<evidence type="ECO:0000313" key="7">
    <source>
        <dbReference type="EMBL" id="TKK89761.1"/>
    </source>
</evidence>
<dbReference type="GO" id="GO:0008299">
    <property type="term" value="P:isoprenoid biosynthetic process"/>
    <property type="evidence" value="ECO:0007669"/>
    <property type="project" value="InterPro"/>
</dbReference>
<dbReference type="InterPro" id="IPR008949">
    <property type="entry name" value="Isoprenoid_synthase_dom_sf"/>
</dbReference>
<comment type="similarity">
    <text evidence="2 6">Belongs to the FPP/GGPP synthase family.</text>
</comment>
<dbReference type="SUPFAM" id="SSF48576">
    <property type="entry name" value="Terpenoid synthases"/>
    <property type="match status" value="1"/>
</dbReference>
<evidence type="ECO:0000256" key="5">
    <source>
        <dbReference type="ARBA" id="ARBA00022842"/>
    </source>
</evidence>
<evidence type="ECO:0000256" key="6">
    <source>
        <dbReference type="RuleBase" id="RU004466"/>
    </source>
</evidence>
<dbReference type="PANTHER" id="PTHR12001">
    <property type="entry name" value="GERANYLGERANYL PYROPHOSPHATE SYNTHASE"/>
    <property type="match status" value="1"/>
</dbReference>
<evidence type="ECO:0000256" key="1">
    <source>
        <dbReference type="ARBA" id="ARBA00001946"/>
    </source>
</evidence>
<dbReference type="PROSITE" id="PS00444">
    <property type="entry name" value="POLYPRENYL_SYNTHASE_2"/>
    <property type="match status" value="1"/>
</dbReference>
<accession>A0A4U3MK34</accession>
<comment type="caution">
    <text evidence="7">The sequence shown here is derived from an EMBL/GenBank/DDBJ whole genome shotgun (WGS) entry which is preliminary data.</text>
</comment>
<proteinExistence type="inferred from homology"/>
<keyword evidence="5" id="KW-0460">Magnesium</keyword>
<dbReference type="Gene3D" id="1.10.600.10">
    <property type="entry name" value="Farnesyl Diphosphate Synthase"/>
    <property type="match status" value="1"/>
</dbReference>
<dbReference type="Pfam" id="PF00348">
    <property type="entry name" value="polyprenyl_synt"/>
    <property type="match status" value="1"/>
</dbReference>
<keyword evidence="8" id="KW-1185">Reference proteome</keyword>
<sequence>MAAPPVVDLPVADERLAEDLSNGLAAVEKQLRSAVESEDTFVTDVSKHLIEAGGKRFRAMLVLLAAQFGDHTAPGVIPGAVVMELTHVATLYHDDVMDEASERRGKPSVNARWNNTMAILTGDYVFARAADIMADLGPEPVRIQAKTFARLVRGQIRETVGPAEGVDPIEHYIDVLADKTGSLISTSARLGAMLAGAPQDVVLRLTAACEAIGVAFQLGDDIIDVASDTSGKTPGTDLREGIRTLPVLYALSSDENPRLRSLVSGPVPEADIEETLRLLRESESLKMARAELERWSARAKEQLSELPDIPARAALLSLCDFVVERSA</sequence>
<evidence type="ECO:0000256" key="2">
    <source>
        <dbReference type="ARBA" id="ARBA00006706"/>
    </source>
</evidence>
<dbReference type="GO" id="GO:0046872">
    <property type="term" value="F:metal ion binding"/>
    <property type="evidence" value="ECO:0007669"/>
    <property type="project" value="UniProtKB-KW"/>
</dbReference>
<dbReference type="PANTHER" id="PTHR12001:SF69">
    <property type="entry name" value="ALL TRANS-POLYPRENYL-DIPHOSPHATE SYNTHASE PDSS1"/>
    <property type="match status" value="1"/>
</dbReference>
<dbReference type="OrthoDB" id="4497239at2"/>
<dbReference type="RefSeq" id="WP_137246338.1">
    <property type="nucleotide sequence ID" value="NZ_SZQA01000005.1"/>
</dbReference>
<keyword evidence="3 6" id="KW-0808">Transferase</keyword>
<dbReference type="Proteomes" id="UP000308705">
    <property type="component" value="Unassembled WGS sequence"/>
</dbReference>
<dbReference type="SFLD" id="SFLDG01017">
    <property type="entry name" value="Polyprenyl_Transferase_Like"/>
    <property type="match status" value="1"/>
</dbReference>
<dbReference type="AlphaFoldDB" id="A0A4U3MK34"/>
<keyword evidence="4" id="KW-0479">Metal-binding</keyword>
<dbReference type="InterPro" id="IPR000092">
    <property type="entry name" value="Polyprenyl_synt"/>
</dbReference>
<evidence type="ECO:0000256" key="3">
    <source>
        <dbReference type="ARBA" id="ARBA00022679"/>
    </source>
</evidence>
<dbReference type="GO" id="GO:0004659">
    <property type="term" value="F:prenyltransferase activity"/>
    <property type="evidence" value="ECO:0007669"/>
    <property type="project" value="InterPro"/>
</dbReference>
<name>A0A4U3MK34_9ACTN</name>
<protein>
    <submittedName>
        <fullName evidence="7">Polyprenyl synthetase family protein</fullName>
    </submittedName>
</protein>
<comment type="cofactor">
    <cofactor evidence="1">
        <name>Mg(2+)</name>
        <dbReference type="ChEBI" id="CHEBI:18420"/>
    </cofactor>
</comment>
<dbReference type="EMBL" id="SZQA01000005">
    <property type="protein sequence ID" value="TKK89761.1"/>
    <property type="molecule type" value="Genomic_DNA"/>
</dbReference>
<dbReference type="CDD" id="cd00685">
    <property type="entry name" value="Trans_IPPS_HT"/>
    <property type="match status" value="1"/>
</dbReference>
<dbReference type="SFLD" id="SFLDS00005">
    <property type="entry name" value="Isoprenoid_Synthase_Type_I"/>
    <property type="match status" value="1"/>
</dbReference>